<name>A0A0K9Z0S6_9BACL</name>
<protein>
    <submittedName>
        <fullName evidence="3">Glycosyltransferase</fullName>
    </submittedName>
</protein>
<dbReference type="Proteomes" id="UP000319578">
    <property type="component" value="Unassembled WGS sequence"/>
</dbReference>
<dbReference type="EMBL" id="BJON01000006">
    <property type="protein sequence ID" value="GED67805.1"/>
    <property type="molecule type" value="Genomic_DNA"/>
</dbReference>
<proteinExistence type="predicted"/>
<dbReference type="GO" id="GO:0035438">
    <property type="term" value="F:cyclic-di-GMP binding"/>
    <property type="evidence" value="ECO:0007669"/>
    <property type="project" value="InterPro"/>
</dbReference>
<dbReference type="PATRIC" id="fig|54915.3.peg.5650"/>
<keyword evidence="3" id="KW-0808">Transferase</keyword>
<accession>A0A0K9Z0S6</accession>
<dbReference type="InterPro" id="IPR009875">
    <property type="entry name" value="PilZ_domain"/>
</dbReference>
<dbReference type="AlphaFoldDB" id="A0A0K9Z0S6"/>
<dbReference type="Proteomes" id="UP000036834">
    <property type="component" value="Unassembled WGS sequence"/>
</dbReference>
<reference evidence="3" key="2">
    <citation type="submission" date="2015-07" db="EMBL/GenBank/DDBJ databases">
        <title>MeaNS - Measles Nucleotide Surveillance Program.</title>
        <authorList>
            <person name="Tran T."/>
            <person name="Druce J."/>
        </authorList>
    </citation>
    <scope>NUCLEOTIDE SEQUENCE</scope>
    <source>
        <strain evidence="3">DSM 9887</strain>
    </source>
</reference>
<comment type="caution">
    <text evidence="3">The sequence shown here is derived from an EMBL/GenBank/DDBJ whole genome shotgun (WGS) entry which is preliminary data.</text>
</comment>
<evidence type="ECO:0000259" key="1">
    <source>
        <dbReference type="Pfam" id="PF07238"/>
    </source>
</evidence>
<reference evidence="4" key="1">
    <citation type="submission" date="2015-07" db="EMBL/GenBank/DDBJ databases">
        <title>Genome sequencing project for genomic taxonomy and phylogenomics of Bacillus-like bacteria.</title>
        <authorList>
            <person name="Liu B."/>
            <person name="Wang J."/>
            <person name="Zhu Y."/>
            <person name="Liu G."/>
            <person name="Chen Q."/>
            <person name="Chen Z."/>
            <person name="Lan J."/>
            <person name="Che J."/>
            <person name="Ge C."/>
            <person name="Shi H."/>
            <person name="Pan Z."/>
            <person name="Liu X."/>
        </authorList>
    </citation>
    <scope>NUCLEOTIDE SEQUENCE [LARGE SCALE GENOMIC DNA]</scope>
    <source>
        <strain evidence="4">DSM 9887</strain>
    </source>
</reference>
<reference evidence="2 5" key="3">
    <citation type="submission" date="2019-06" db="EMBL/GenBank/DDBJ databases">
        <title>Whole genome shotgun sequence of Brevibacillus reuszeri NBRC 15719.</title>
        <authorList>
            <person name="Hosoyama A."/>
            <person name="Uohara A."/>
            <person name="Ohji S."/>
            <person name="Ichikawa N."/>
        </authorList>
    </citation>
    <scope>NUCLEOTIDE SEQUENCE [LARGE SCALE GENOMIC DNA]</scope>
    <source>
        <strain evidence="2 5">NBRC 15719</strain>
    </source>
</reference>
<dbReference type="Gene3D" id="2.40.10.220">
    <property type="entry name" value="predicted glycosyltransferase like domains"/>
    <property type="match status" value="1"/>
</dbReference>
<sequence>MESILQFKKNNRMFEGKVTYEEGDLIEVVFSSPMDVTVGDQLPCLLTADYETISNFDAVVVAKDQNRLFLFHSPTATEFREQRRRYPRFDMEVKGWIQYPTQEPDSLFSVYSNMVDLVNLSLGGLAFRTDKPIPCEQGLVFSVELYGRNRPDGVVKAELKIIHERIEGPHYLFGGTIKGINARHFHNLRKYILHRQIEERRQVKIDKPL</sequence>
<evidence type="ECO:0000313" key="3">
    <source>
        <dbReference type="EMBL" id="KNB74564.1"/>
    </source>
</evidence>
<dbReference type="GO" id="GO:0016740">
    <property type="term" value="F:transferase activity"/>
    <property type="evidence" value="ECO:0007669"/>
    <property type="project" value="UniProtKB-KW"/>
</dbReference>
<gene>
    <name evidence="3" type="ORF">ADS79_02435</name>
    <name evidence="2" type="ORF">BRE01_15070</name>
</gene>
<evidence type="ECO:0000313" key="4">
    <source>
        <dbReference type="Proteomes" id="UP000036834"/>
    </source>
</evidence>
<dbReference type="Pfam" id="PF07238">
    <property type="entry name" value="PilZ"/>
    <property type="match status" value="1"/>
</dbReference>
<dbReference type="RefSeq" id="WP_049736810.1">
    <property type="nucleotide sequence ID" value="NZ_BJON01000006.1"/>
</dbReference>
<feature type="domain" description="PilZ" evidence="1">
    <location>
        <begin position="82"/>
        <end position="192"/>
    </location>
</feature>
<keyword evidence="5" id="KW-1185">Reference proteome</keyword>
<evidence type="ECO:0000313" key="2">
    <source>
        <dbReference type="EMBL" id="GED67805.1"/>
    </source>
</evidence>
<dbReference type="EMBL" id="LGIQ01000002">
    <property type="protein sequence ID" value="KNB74564.1"/>
    <property type="molecule type" value="Genomic_DNA"/>
</dbReference>
<organism evidence="3 4">
    <name type="scientific">Brevibacillus reuszeri</name>
    <dbReference type="NCBI Taxonomy" id="54915"/>
    <lineage>
        <taxon>Bacteria</taxon>
        <taxon>Bacillati</taxon>
        <taxon>Bacillota</taxon>
        <taxon>Bacilli</taxon>
        <taxon>Bacillales</taxon>
        <taxon>Paenibacillaceae</taxon>
        <taxon>Brevibacillus</taxon>
    </lineage>
</organism>
<evidence type="ECO:0000313" key="5">
    <source>
        <dbReference type="Proteomes" id="UP000319578"/>
    </source>
</evidence>
<dbReference type="STRING" id="54915.ADS79_02435"/>
<dbReference type="SUPFAM" id="SSF141371">
    <property type="entry name" value="PilZ domain-like"/>
    <property type="match status" value="1"/>
</dbReference>
<dbReference type="OrthoDB" id="2465071at2"/>